<evidence type="ECO:0000313" key="3">
    <source>
        <dbReference type="EMBL" id="TCS43813.1"/>
    </source>
</evidence>
<dbReference type="NCBIfam" id="TIGR02976">
    <property type="entry name" value="phageshock_pspB"/>
    <property type="match status" value="1"/>
</dbReference>
<feature type="coiled-coil region" evidence="1">
    <location>
        <begin position="38"/>
        <end position="65"/>
    </location>
</feature>
<name>A0A4V2UKC7_9GAMM</name>
<protein>
    <submittedName>
        <fullName evidence="3">Phage shock protein B</fullName>
    </submittedName>
</protein>
<gene>
    <name evidence="3" type="ORF">BCF53_101156</name>
</gene>
<organism evidence="3 4">
    <name type="scientific">Reinekea marinisedimentorum</name>
    <dbReference type="NCBI Taxonomy" id="230495"/>
    <lineage>
        <taxon>Bacteria</taxon>
        <taxon>Pseudomonadati</taxon>
        <taxon>Pseudomonadota</taxon>
        <taxon>Gammaproteobacteria</taxon>
        <taxon>Oceanospirillales</taxon>
        <taxon>Saccharospirillaceae</taxon>
        <taxon>Reinekea</taxon>
    </lineage>
</organism>
<keyword evidence="4" id="KW-1185">Reference proteome</keyword>
<reference evidence="3 4" key="1">
    <citation type="submission" date="2019-03" db="EMBL/GenBank/DDBJ databases">
        <title>Genomic Encyclopedia of Archaeal and Bacterial Type Strains, Phase II (KMG-II): from individual species to whole genera.</title>
        <authorList>
            <person name="Goeker M."/>
        </authorList>
    </citation>
    <scope>NUCLEOTIDE SEQUENCE [LARGE SCALE GENOMIC DNA]</scope>
    <source>
        <strain evidence="3 4">DSM 15388</strain>
    </source>
</reference>
<dbReference type="OrthoDB" id="6198106at2"/>
<keyword evidence="2" id="KW-1133">Transmembrane helix</keyword>
<evidence type="ECO:0000256" key="2">
    <source>
        <dbReference type="SAM" id="Phobius"/>
    </source>
</evidence>
<feature type="transmembrane region" description="Helical" evidence="2">
    <location>
        <begin position="6"/>
        <end position="25"/>
    </location>
</feature>
<comment type="caution">
    <text evidence="3">The sequence shown here is derived from an EMBL/GenBank/DDBJ whole genome shotgun (WGS) entry which is preliminary data.</text>
</comment>
<dbReference type="InterPro" id="IPR009554">
    <property type="entry name" value="Phageshock_PspB"/>
</dbReference>
<dbReference type="Proteomes" id="UP000295793">
    <property type="component" value="Unassembled WGS sequence"/>
</dbReference>
<dbReference type="NCBIfam" id="NF006993">
    <property type="entry name" value="PRK09458.1"/>
    <property type="match status" value="1"/>
</dbReference>
<dbReference type="GO" id="GO:0009271">
    <property type="term" value="P:phage shock"/>
    <property type="evidence" value="ECO:0007669"/>
    <property type="project" value="InterPro"/>
</dbReference>
<dbReference type="AlphaFoldDB" id="A0A4V2UKC7"/>
<accession>A0A4V2UKC7</accession>
<keyword evidence="2" id="KW-0472">Membrane</keyword>
<evidence type="ECO:0000313" key="4">
    <source>
        <dbReference type="Proteomes" id="UP000295793"/>
    </source>
</evidence>
<sequence length="80" mass="9358">MQFFDFMFVPAILFITIVMPIWLILHYRAQGRAGGALNENDHQALDDLLRNLDKLSERIETLEAILDDSNPRWREDAVKE</sequence>
<dbReference type="EMBL" id="SLZR01000001">
    <property type="protein sequence ID" value="TCS43813.1"/>
    <property type="molecule type" value="Genomic_DNA"/>
</dbReference>
<evidence type="ECO:0000256" key="1">
    <source>
        <dbReference type="SAM" id="Coils"/>
    </source>
</evidence>
<keyword evidence="1" id="KW-0175">Coiled coil</keyword>
<keyword evidence="2" id="KW-0812">Transmembrane</keyword>
<proteinExistence type="predicted"/>
<dbReference type="GO" id="GO:0006355">
    <property type="term" value="P:regulation of DNA-templated transcription"/>
    <property type="evidence" value="ECO:0007669"/>
    <property type="project" value="InterPro"/>
</dbReference>
<dbReference type="Pfam" id="PF06667">
    <property type="entry name" value="PspB"/>
    <property type="match status" value="1"/>
</dbReference>
<dbReference type="RefSeq" id="WP_132698878.1">
    <property type="nucleotide sequence ID" value="NZ_SLZR01000001.1"/>
</dbReference>